<dbReference type="PROSITE" id="PS50011">
    <property type="entry name" value="PROTEIN_KINASE_DOM"/>
    <property type="match status" value="1"/>
</dbReference>
<dbReference type="InterPro" id="IPR000719">
    <property type="entry name" value="Prot_kinase_dom"/>
</dbReference>
<dbReference type="PANTHER" id="PTHR24058:SF103">
    <property type="entry name" value="SERINE_THREONINE-PROTEIN KINASE PRP4 HOMOLOG"/>
    <property type="match status" value="1"/>
</dbReference>
<evidence type="ECO:0000256" key="6">
    <source>
        <dbReference type="ARBA" id="ARBA00022840"/>
    </source>
</evidence>
<keyword evidence="4 8" id="KW-0547">Nucleotide-binding</keyword>
<dbReference type="SUPFAM" id="SSF56112">
    <property type="entry name" value="Protein kinase-like (PK-like)"/>
    <property type="match status" value="1"/>
</dbReference>
<feature type="compositionally biased region" description="Basic and acidic residues" evidence="9">
    <location>
        <begin position="146"/>
        <end position="169"/>
    </location>
</feature>
<dbReference type="GO" id="GO:0045292">
    <property type="term" value="P:mRNA cis splicing, via spliceosome"/>
    <property type="evidence" value="ECO:0007669"/>
    <property type="project" value="InterPro"/>
</dbReference>
<dbReference type="InterPro" id="IPR011009">
    <property type="entry name" value="Kinase-like_dom_sf"/>
</dbReference>
<evidence type="ECO:0000259" key="10">
    <source>
        <dbReference type="PROSITE" id="PS50011"/>
    </source>
</evidence>
<dbReference type="Pfam" id="PF00069">
    <property type="entry name" value="Pkinase"/>
    <property type="match status" value="1"/>
</dbReference>
<dbReference type="EC" id="2.7.11.1" evidence="1"/>
<feature type="compositionally biased region" description="Basic and acidic residues" evidence="9">
    <location>
        <begin position="121"/>
        <end position="134"/>
    </location>
</feature>
<evidence type="ECO:0000313" key="11">
    <source>
        <dbReference type="EMBL" id="KAG0006591.1"/>
    </source>
</evidence>
<dbReference type="AlphaFoldDB" id="A0A9P6ML25"/>
<evidence type="ECO:0000256" key="2">
    <source>
        <dbReference type="ARBA" id="ARBA00022527"/>
    </source>
</evidence>
<evidence type="ECO:0000256" key="1">
    <source>
        <dbReference type="ARBA" id="ARBA00012513"/>
    </source>
</evidence>
<dbReference type="Gene3D" id="1.10.510.10">
    <property type="entry name" value="Transferase(Phosphotransferase) domain 1"/>
    <property type="match status" value="1"/>
</dbReference>
<organism evidence="11 12">
    <name type="scientific">Modicella reniformis</name>
    <dbReference type="NCBI Taxonomy" id="1440133"/>
    <lineage>
        <taxon>Eukaryota</taxon>
        <taxon>Fungi</taxon>
        <taxon>Fungi incertae sedis</taxon>
        <taxon>Mucoromycota</taxon>
        <taxon>Mortierellomycotina</taxon>
        <taxon>Mortierellomycetes</taxon>
        <taxon>Mortierellales</taxon>
        <taxon>Mortierellaceae</taxon>
        <taxon>Modicella</taxon>
    </lineage>
</organism>
<name>A0A9P6ML25_9FUNG</name>
<feature type="compositionally biased region" description="Basic and acidic residues" evidence="9">
    <location>
        <begin position="84"/>
        <end position="111"/>
    </location>
</feature>
<comment type="caution">
    <text evidence="11">The sequence shown here is derived from an EMBL/GenBank/DDBJ whole genome shotgun (WGS) entry which is preliminary data.</text>
</comment>
<evidence type="ECO:0000256" key="9">
    <source>
        <dbReference type="SAM" id="MobiDB-lite"/>
    </source>
</evidence>
<evidence type="ECO:0000256" key="7">
    <source>
        <dbReference type="ARBA" id="ARBA00023596"/>
    </source>
</evidence>
<feature type="compositionally biased region" description="Basic and acidic residues" evidence="9">
    <location>
        <begin position="1"/>
        <end position="65"/>
    </location>
</feature>
<dbReference type="InterPro" id="IPR008271">
    <property type="entry name" value="Ser/Thr_kinase_AS"/>
</dbReference>
<accession>A0A9P6ML25</accession>
<dbReference type="GO" id="GO:0005524">
    <property type="term" value="F:ATP binding"/>
    <property type="evidence" value="ECO:0007669"/>
    <property type="project" value="UniProtKB-UniRule"/>
</dbReference>
<reference evidence="11" key="1">
    <citation type="journal article" date="2020" name="Fungal Divers.">
        <title>Resolving the Mortierellaceae phylogeny through synthesis of multi-gene phylogenetics and phylogenomics.</title>
        <authorList>
            <person name="Vandepol N."/>
            <person name="Liber J."/>
            <person name="Desiro A."/>
            <person name="Na H."/>
            <person name="Kennedy M."/>
            <person name="Barry K."/>
            <person name="Grigoriev I.V."/>
            <person name="Miller A.N."/>
            <person name="O'Donnell K."/>
            <person name="Stajich J.E."/>
            <person name="Bonito G."/>
        </authorList>
    </citation>
    <scope>NUCLEOTIDE SEQUENCE</scope>
    <source>
        <strain evidence="11">MES-2147</strain>
    </source>
</reference>
<dbReference type="GO" id="GO:1990904">
    <property type="term" value="C:ribonucleoprotein complex"/>
    <property type="evidence" value="ECO:0007669"/>
    <property type="project" value="UniProtKB-KW"/>
</dbReference>
<feature type="domain" description="Protein kinase" evidence="10">
    <location>
        <begin position="354"/>
        <end position="671"/>
    </location>
</feature>
<dbReference type="SMART" id="SM00220">
    <property type="entry name" value="S_TKc"/>
    <property type="match status" value="1"/>
</dbReference>
<dbReference type="Gene3D" id="3.30.200.20">
    <property type="entry name" value="Phosphorylase Kinase, domain 1"/>
    <property type="match status" value="1"/>
</dbReference>
<dbReference type="PANTHER" id="PTHR24058">
    <property type="entry name" value="DUAL SPECIFICITY PROTEIN KINASE"/>
    <property type="match status" value="1"/>
</dbReference>
<evidence type="ECO:0000256" key="4">
    <source>
        <dbReference type="ARBA" id="ARBA00022741"/>
    </source>
</evidence>
<sequence length="675" mass="75952">MTSGRRYDDRSDKSFEQELERYSRERSYRRDDSYSRSSDRDVSRERRAKDDRESEKKLEKPDKPTSSRSDLVGSGKNGEIRSGVSKEPKASKDEASKAPRNETSKAPKNETSKTASIAAEAKPEPPKAKEKVSEADIPILIEEKDEAALLEERRRKRQEMLDRLKKAEKPSTPTPTTPSSSGITPVMAAASPLAIIPNSPVAVSTPGSMVDSQPGTPTSVFEDRPFHRALMSTKKSEGEMAILKSKDAYERVTNGTDTEHDMSATDYKESAPSLPAPAKKAPAKDPVEIDMFADLEDDMFGLGDVSDVVVPSKPAVKSTVTESTAEYNPTLVDNWDDAEGYYRFGHGEMLDGRYLVTSVLGKGVFSSVVKARDTKEGDAEVAIKILRSNETMYKAGKKELDILKRLMENDPHNRKHVIRLLRHFDHRGHLCLVFESLAMNLREVLKKFGKDVGLNINAVRIYAQQLFLALSLLKKTNVLHADIKPDNILVNEAKNVLKLCDLGSASDTSENEITPYLVSRFYRAPEIILGLPYDPALDMWSIGCTLYELFTGKILFSGRSNNQMLKHMMDLKGPFSKKMIRKGQFYLNHFDEDCNFLSVEVDKVTQKDVVRTIQHTKPTKDLKTRLMQYTTNMSPTDVVQLNHFSNLLERCLHLNPEHRITPQEALQHPFIKQVK</sequence>
<dbReference type="Proteomes" id="UP000749646">
    <property type="component" value="Unassembled WGS sequence"/>
</dbReference>
<comment type="similarity">
    <text evidence="7">Belongs to the protein kinase superfamily. CMGC Ser/Thr protein kinase family.</text>
</comment>
<keyword evidence="6 8" id="KW-0067">ATP-binding</keyword>
<keyword evidence="2" id="KW-0723">Serine/threonine-protein kinase</keyword>
<dbReference type="CDD" id="cd14135">
    <property type="entry name" value="STKc_PRP4"/>
    <property type="match status" value="1"/>
</dbReference>
<dbReference type="InterPro" id="IPR050494">
    <property type="entry name" value="Ser_Thr_dual-spec_kinase"/>
</dbReference>
<gene>
    <name evidence="11" type="primary">PRP4</name>
    <name evidence="11" type="ORF">BGZ65_006296</name>
</gene>
<feature type="region of interest" description="Disordered" evidence="9">
    <location>
        <begin position="255"/>
        <end position="282"/>
    </location>
</feature>
<keyword evidence="12" id="KW-1185">Reference proteome</keyword>
<dbReference type="InterPro" id="IPR044092">
    <property type="entry name" value="STKc_PRP4"/>
</dbReference>
<dbReference type="PROSITE" id="PS00107">
    <property type="entry name" value="PROTEIN_KINASE_ATP"/>
    <property type="match status" value="1"/>
</dbReference>
<feature type="compositionally biased region" description="Low complexity" evidence="9">
    <location>
        <begin position="271"/>
        <end position="280"/>
    </location>
</feature>
<keyword evidence="3" id="KW-0808">Transferase</keyword>
<feature type="binding site" evidence="8">
    <location>
        <position position="384"/>
    </location>
    <ligand>
        <name>ATP</name>
        <dbReference type="ChEBI" id="CHEBI:30616"/>
    </ligand>
</feature>
<feature type="compositionally biased region" description="Basic and acidic residues" evidence="9">
    <location>
        <begin position="257"/>
        <end position="269"/>
    </location>
</feature>
<protein>
    <recommendedName>
        <fullName evidence="1">non-specific serine/threonine protein kinase</fullName>
        <ecNumber evidence="1">2.7.11.1</ecNumber>
    </recommendedName>
</protein>
<evidence type="ECO:0000313" key="12">
    <source>
        <dbReference type="Proteomes" id="UP000749646"/>
    </source>
</evidence>
<evidence type="ECO:0000256" key="3">
    <source>
        <dbReference type="ARBA" id="ARBA00022679"/>
    </source>
</evidence>
<feature type="region of interest" description="Disordered" evidence="9">
    <location>
        <begin position="1"/>
        <end position="184"/>
    </location>
</feature>
<evidence type="ECO:0000256" key="8">
    <source>
        <dbReference type="PROSITE-ProRule" id="PRU10141"/>
    </source>
</evidence>
<dbReference type="InterPro" id="IPR017441">
    <property type="entry name" value="Protein_kinase_ATP_BS"/>
</dbReference>
<dbReference type="EMBL" id="JAAAHW010000090">
    <property type="protein sequence ID" value="KAG0006591.1"/>
    <property type="molecule type" value="Genomic_DNA"/>
</dbReference>
<evidence type="ECO:0000256" key="5">
    <source>
        <dbReference type="ARBA" id="ARBA00022777"/>
    </source>
</evidence>
<dbReference type="FunFam" id="1.10.510.10:FF:000078">
    <property type="entry name" value="Serine/threonine-protein kinase PRP4 homolog"/>
    <property type="match status" value="1"/>
</dbReference>
<proteinExistence type="inferred from homology"/>
<dbReference type="GO" id="GO:0004674">
    <property type="term" value="F:protein serine/threonine kinase activity"/>
    <property type="evidence" value="ECO:0007669"/>
    <property type="project" value="UniProtKB-KW"/>
</dbReference>
<keyword evidence="11" id="KW-0687">Ribonucleoprotein</keyword>
<keyword evidence="5" id="KW-0418">Kinase</keyword>
<dbReference type="OrthoDB" id="9332038at2759"/>
<dbReference type="PROSITE" id="PS00108">
    <property type="entry name" value="PROTEIN_KINASE_ST"/>
    <property type="match status" value="1"/>
</dbReference>